<sequence>MNELGIICDIKDNKAKVAIGDMVTDFLSVFQSLANSYAVSFSPLRIGEQVLVIPVRGDLNSGVILRGLYQEKHRAKNIDENTFNIDFEDGTHLEYNSKSSTLKLDVVK</sequence>
<dbReference type="AlphaFoldDB" id="A0A6C7RZ14"/>
<name>A0A6C7RZ14_CAMJU</name>
<reference evidence="1" key="1">
    <citation type="submission" date="2019-09" db="EMBL/GenBank/DDBJ databases">
        <authorList>
            <person name="Ashton P.M."/>
            <person name="Dallman T."/>
            <person name="Nair S."/>
            <person name="De Pinna E."/>
            <person name="Peters T."/>
            <person name="Grant K."/>
        </authorList>
    </citation>
    <scope>NUCLEOTIDE SEQUENCE</scope>
    <source>
        <strain evidence="1">238589</strain>
    </source>
</reference>
<accession>A0A6C7RZ14</accession>
<comment type="caution">
    <text evidence="1">The sequence shown here is derived from an EMBL/GenBank/DDBJ whole genome shotgun (WGS) entry which is preliminary data.</text>
</comment>
<dbReference type="Gene3D" id="2.40.50.230">
    <property type="entry name" value="Gp5 N-terminal domain"/>
    <property type="match status" value="1"/>
</dbReference>
<organism evidence="1">
    <name type="scientific">Campylobacter jejuni</name>
    <dbReference type="NCBI Taxonomy" id="197"/>
    <lineage>
        <taxon>Bacteria</taxon>
        <taxon>Pseudomonadati</taxon>
        <taxon>Campylobacterota</taxon>
        <taxon>Epsilonproteobacteria</taxon>
        <taxon>Campylobacterales</taxon>
        <taxon>Campylobacteraceae</taxon>
        <taxon>Campylobacter</taxon>
    </lineage>
</organism>
<dbReference type="InterPro" id="IPR037026">
    <property type="entry name" value="Vgr_OB-fold_dom_sf"/>
</dbReference>
<proteinExistence type="predicted"/>
<evidence type="ECO:0000313" key="1">
    <source>
        <dbReference type="EMBL" id="ECQ9132679.1"/>
    </source>
</evidence>
<feature type="non-terminal residue" evidence="1">
    <location>
        <position position="108"/>
    </location>
</feature>
<protein>
    <submittedName>
        <fullName evidence="1">Phage baseplate assembly protein V</fullName>
    </submittedName>
</protein>
<dbReference type="InterPro" id="IPR013046">
    <property type="entry name" value="GpV/Gp45"/>
</dbReference>
<gene>
    <name evidence="1" type="ORF">F0G88_08805</name>
</gene>
<dbReference type="NCBIfam" id="TIGR01644">
    <property type="entry name" value="phage_P2_V"/>
    <property type="match status" value="1"/>
</dbReference>
<dbReference type="EMBL" id="AAKDMV010000023">
    <property type="protein sequence ID" value="ECQ9132679.1"/>
    <property type="molecule type" value="Genomic_DNA"/>
</dbReference>